<keyword evidence="12" id="KW-1185">Reference proteome</keyword>
<dbReference type="PANTHER" id="PTHR14513:SF0">
    <property type="entry name" value="PROTECTION OF TELOMERES PROTEIN 1"/>
    <property type="match status" value="1"/>
</dbReference>
<reference evidence="11 12" key="1">
    <citation type="journal article" date="2018" name="Mol. Ecol.">
        <title>The obligate alkalophilic soda-lake fungus Sodiomyces alkalinus has shifted to a protein diet.</title>
        <authorList>
            <person name="Grum-Grzhimaylo A.A."/>
            <person name="Falkoski D.L."/>
            <person name="van den Heuvel J."/>
            <person name="Valero-Jimenez C.A."/>
            <person name="Min B."/>
            <person name="Choi I.G."/>
            <person name="Lipzen A."/>
            <person name="Daum C.G."/>
            <person name="Aanen D.K."/>
            <person name="Tsang A."/>
            <person name="Henrissat B."/>
            <person name="Bilanenko E.N."/>
            <person name="de Vries R.P."/>
            <person name="van Kan J.A.L."/>
            <person name="Grigoriev I.V."/>
            <person name="Debets A.J.M."/>
        </authorList>
    </citation>
    <scope>NUCLEOTIDE SEQUENCE [LARGE SCALE GENOMIC DNA]</scope>
    <source>
        <strain evidence="11 12">F11</strain>
    </source>
</reference>
<dbReference type="Pfam" id="PF02765">
    <property type="entry name" value="POT1"/>
    <property type="match status" value="1"/>
</dbReference>
<evidence type="ECO:0000256" key="2">
    <source>
        <dbReference type="ARBA" id="ARBA00004574"/>
    </source>
</evidence>
<dbReference type="SMART" id="SM00976">
    <property type="entry name" value="Telo_bind"/>
    <property type="match status" value="1"/>
</dbReference>
<keyword evidence="7" id="KW-0238">DNA-binding</keyword>
<dbReference type="SUPFAM" id="SSF50249">
    <property type="entry name" value="Nucleic acid-binding proteins"/>
    <property type="match status" value="2"/>
</dbReference>
<evidence type="ECO:0000256" key="5">
    <source>
        <dbReference type="ARBA" id="ARBA00022454"/>
    </source>
</evidence>
<dbReference type="RefSeq" id="XP_028468672.1">
    <property type="nucleotide sequence ID" value="XM_028613401.1"/>
</dbReference>
<protein>
    <recommendedName>
        <fullName evidence="4">Protection of telomeres protein 1</fullName>
    </recommendedName>
</protein>
<dbReference type="GO" id="GO:0098505">
    <property type="term" value="F:G-rich strand telomeric DNA binding"/>
    <property type="evidence" value="ECO:0007669"/>
    <property type="project" value="TreeGrafter"/>
</dbReference>
<keyword evidence="8" id="KW-0539">Nucleus</keyword>
<evidence type="ECO:0000256" key="1">
    <source>
        <dbReference type="ARBA" id="ARBA00004123"/>
    </source>
</evidence>
<dbReference type="InterPro" id="IPR012340">
    <property type="entry name" value="NA-bd_OB-fold"/>
</dbReference>
<feature type="compositionally biased region" description="Basic residues" evidence="9">
    <location>
        <begin position="603"/>
        <end position="612"/>
    </location>
</feature>
<dbReference type="OrthoDB" id="2186770at2759"/>
<comment type="similarity">
    <text evidence="3">Belongs to the telombin family.</text>
</comment>
<proteinExistence type="inferred from homology"/>
<evidence type="ECO:0000256" key="8">
    <source>
        <dbReference type="ARBA" id="ARBA00023242"/>
    </source>
</evidence>
<dbReference type="GO" id="GO:0000783">
    <property type="term" value="C:nuclear telomere cap complex"/>
    <property type="evidence" value="ECO:0007669"/>
    <property type="project" value="TreeGrafter"/>
</dbReference>
<dbReference type="EMBL" id="ML119052">
    <property type="protein sequence ID" value="ROT40866.1"/>
    <property type="molecule type" value="Genomic_DNA"/>
</dbReference>
<accession>A0A3N2Q2C0</accession>
<dbReference type="FunFam" id="2.40.50.140:FF:000303">
    <property type="entry name" value="Protection of telomeres protein 1"/>
    <property type="match status" value="1"/>
</dbReference>
<organism evidence="11 12">
    <name type="scientific">Sodiomyces alkalinus (strain CBS 110278 / VKM F-3762 / F11)</name>
    <name type="common">Alkaliphilic filamentous fungus</name>
    <dbReference type="NCBI Taxonomy" id="1314773"/>
    <lineage>
        <taxon>Eukaryota</taxon>
        <taxon>Fungi</taxon>
        <taxon>Dikarya</taxon>
        <taxon>Ascomycota</taxon>
        <taxon>Pezizomycotina</taxon>
        <taxon>Sordariomycetes</taxon>
        <taxon>Hypocreomycetidae</taxon>
        <taxon>Glomerellales</taxon>
        <taxon>Plectosphaerellaceae</taxon>
        <taxon>Sodiomyces</taxon>
    </lineage>
</organism>
<feature type="region of interest" description="Disordered" evidence="9">
    <location>
        <begin position="370"/>
        <end position="424"/>
    </location>
</feature>
<feature type="compositionally biased region" description="Basic and acidic residues" evidence="9">
    <location>
        <begin position="370"/>
        <end position="387"/>
    </location>
</feature>
<dbReference type="GeneID" id="39581879"/>
<evidence type="ECO:0000256" key="3">
    <source>
        <dbReference type="ARBA" id="ARBA00008442"/>
    </source>
</evidence>
<keyword evidence="5" id="KW-0158">Chromosome</keyword>
<dbReference type="GO" id="GO:0016233">
    <property type="term" value="P:telomere capping"/>
    <property type="evidence" value="ECO:0007669"/>
    <property type="project" value="TreeGrafter"/>
</dbReference>
<dbReference type="GO" id="GO:0032210">
    <property type="term" value="P:regulation of telomere maintenance via telomerase"/>
    <property type="evidence" value="ECO:0007669"/>
    <property type="project" value="TreeGrafter"/>
</dbReference>
<evidence type="ECO:0000256" key="9">
    <source>
        <dbReference type="SAM" id="MobiDB-lite"/>
    </source>
</evidence>
<dbReference type="InterPro" id="IPR032042">
    <property type="entry name" value="POT1PC"/>
</dbReference>
<name>A0A3N2Q2C0_SODAK</name>
<evidence type="ECO:0000256" key="4">
    <source>
        <dbReference type="ARBA" id="ARBA00015253"/>
    </source>
</evidence>
<evidence type="ECO:0000256" key="7">
    <source>
        <dbReference type="ARBA" id="ARBA00023125"/>
    </source>
</evidence>
<feature type="domain" description="Telomeric single stranded DNA binding POT1/Cdc13" evidence="10">
    <location>
        <begin position="23"/>
        <end position="170"/>
    </location>
</feature>
<dbReference type="PANTHER" id="PTHR14513">
    <property type="entry name" value="PROTECTION OF TELOMERES 1"/>
    <property type="match status" value="1"/>
</dbReference>
<dbReference type="AlphaFoldDB" id="A0A3N2Q2C0"/>
<evidence type="ECO:0000256" key="6">
    <source>
        <dbReference type="ARBA" id="ARBA00022895"/>
    </source>
</evidence>
<dbReference type="InterPro" id="IPR011564">
    <property type="entry name" value="Telomer_end-bd_POT1/Cdc13"/>
</dbReference>
<evidence type="ECO:0000313" key="12">
    <source>
        <dbReference type="Proteomes" id="UP000272025"/>
    </source>
</evidence>
<evidence type="ECO:0000313" key="11">
    <source>
        <dbReference type="EMBL" id="ROT40866.1"/>
    </source>
</evidence>
<keyword evidence="6" id="KW-0779">Telomere</keyword>
<sequence>MIVMAGIPISRPLGQSPSLPPGFIPARDILEGPAKPRQFVKVIGLVKDYRLPVPTSGSDYKCSLTLYDLSTENDGGDLVLNVFRPREMMPEVGPGDVIVLLSAKVQQFRTDSQQSLITHKQTTIHVYEAAKIPQYPKSARTALKPDKLHSGSESSPAVEQYVSWLYHRINKDSVPEAAEFQARANQSTNIKEKFSLLQDVRQDMFCDLIVQVAKEPYDMGDKVTVWVTDYTENAAFFHFALGGGDLSELQLHRGQQQDPYGYTSGRADEIGTRSSLYDGFTGPFGKRCMQVTCYEPHAAVIRSQACKGTFVRLRNVQVKYGSNGNNLEGFLREDHRDSGRTKILVDVLNPKEGGENMSPKLKDLLRRKRDYEKERKSQLKELHAEARGKKRQATGHPDGKPLNSKQRRAQARENARKKMEEQTPDDEALLGLNEHVKCEHADQPVTALSVILERHIYPATVHGASIDCQLPFTCARYRANVRVVDFFPQRLEDFAFPRKVSDYEALSDYSSSSSSSEDDDASILGGDGRERVWEWRFALCLEQAMPSSAKGPRENLWAVVSNTDAQLLTGLDACDLRYHRDTLASLRERMFTLWGNLEEVKGTRSRKKRRRGGATGPIDRPPLDSSDVEAGARTTSVRPSDDAASQSGISQAISNRPFSCCIQQYGIKVDEPNPTNANAGEGKRWERVFSLFGTKVAYT</sequence>
<dbReference type="Proteomes" id="UP000272025">
    <property type="component" value="Unassembled WGS sequence"/>
</dbReference>
<dbReference type="GO" id="GO:0010521">
    <property type="term" value="F:telomerase inhibitor activity"/>
    <property type="evidence" value="ECO:0007669"/>
    <property type="project" value="TreeGrafter"/>
</dbReference>
<evidence type="ECO:0000259" key="10">
    <source>
        <dbReference type="SMART" id="SM00976"/>
    </source>
</evidence>
<feature type="region of interest" description="Disordered" evidence="9">
    <location>
        <begin position="602"/>
        <end position="649"/>
    </location>
</feature>
<dbReference type="InterPro" id="IPR028389">
    <property type="entry name" value="POT1"/>
</dbReference>
<dbReference type="Pfam" id="PF16686">
    <property type="entry name" value="POT1PC"/>
    <property type="match status" value="1"/>
</dbReference>
<dbReference type="Gene3D" id="2.40.50.140">
    <property type="entry name" value="Nucleic acid-binding proteins"/>
    <property type="match status" value="2"/>
</dbReference>
<gene>
    <name evidence="11" type="ORF">SODALDRAFT_349012</name>
</gene>
<feature type="compositionally biased region" description="Basic and acidic residues" evidence="9">
    <location>
        <begin position="410"/>
        <end position="421"/>
    </location>
</feature>
<comment type="subcellular location">
    <subcellularLocation>
        <location evidence="2">Chromosome</location>
        <location evidence="2">Telomere</location>
    </subcellularLocation>
    <subcellularLocation>
        <location evidence="1">Nucleus</location>
    </subcellularLocation>
</comment>
<dbReference type="STRING" id="1314773.A0A3N2Q2C0"/>